<keyword evidence="2" id="KW-0067">ATP-binding</keyword>
<dbReference type="PROSITE" id="PS51459">
    <property type="entry name" value="FIDO"/>
    <property type="match status" value="1"/>
</dbReference>
<evidence type="ECO:0000256" key="1">
    <source>
        <dbReference type="PIRSR" id="PIRSR640198-1"/>
    </source>
</evidence>
<dbReference type="PANTHER" id="PTHR13504">
    <property type="entry name" value="FIDO DOMAIN-CONTAINING PROTEIN DDB_G0283145"/>
    <property type="match status" value="1"/>
</dbReference>
<keyword evidence="2" id="KW-0547">Nucleotide-binding</keyword>
<feature type="active site" evidence="1">
    <location>
        <position position="216"/>
    </location>
</feature>
<protein>
    <submittedName>
        <fullName evidence="4">Fic family protein</fullName>
    </submittedName>
</protein>
<dbReference type="GO" id="GO:0005524">
    <property type="term" value="F:ATP binding"/>
    <property type="evidence" value="ECO:0007669"/>
    <property type="project" value="UniProtKB-KW"/>
</dbReference>
<feature type="domain" description="Fido" evidence="3">
    <location>
        <begin position="126"/>
        <end position="273"/>
    </location>
</feature>
<name>A0A845HHM2_9BURK</name>
<dbReference type="EMBL" id="WWCV01000022">
    <property type="protein sequence ID" value="MYN17867.1"/>
    <property type="molecule type" value="Genomic_DNA"/>
</dbReference>
<dbReference type="Pfam" id="PF02661">
    <property type="entry name" value="Fic"/>
    <property type="match status" value="1"/>
</dbReference>
<dbReference type="RefSeq" id="WP_161090461.1">
    <property type="nucleotide sequence ID" value="NZ_WWCV01000022.1"/>
</dbReference>
<dbReference type="SUPFAM" id="SSF140931">
    <property type="entry name" value="Fic-like"/>
    <property type="match status" value="1"/>
</dbReference>
<feature type="binding site" evidence="2">
    <location>
        <begin position="220"/>
        <end position="227"/>
    </location>
    <ligand>
        <name>ATP</name>
        <dbReference type="ChEBI" id="CHEBI:30616"/>
    </ligand>
</feature>
<dbReference type="AlphaFoldDB" id="A0A845HHM2"/>
<gene>
    <name evidence="4" type="ORF">GTP81_13995</name>
</gene>
<dbReference type="PANTHER" id="PTHR13504:SF38">
    <property type="entry name" value="FIDO DOMAIN-CONTAINING PROTEIN"/>
    <property type="match status" value="1"/>
</dbReference>
<accession>A0A845HHM2</accession>
<dbReference type="InterPro" id="IPR003812">
    <property type="entry name" value="Fido"/>
</dbReference>
<dbReference type="InterPro" id="IPR040198">
    <property type="entry name" value="Fido_containing"/>
</dbReference>
<evidence type="ECO:0000313" key="4">
    <source>
        <dbReference type="EMBL" id="MYN17867.1"/>
    </source>
</evidence>
<keyword evidence="5" id="KW-1185">Reference proteome</keyword>
<sequence length="491" mass="56465">MAYERIQPFPDPNLFSYPELRALSDVWSEKKDVLENDGAYKEFIKKLQREWAIETGIIERLYSWDRGVTEVLIEQGIEASIITHQGGIKKEDAEHIQALINDHLHIVEGLFKYIKGDEPLSEYFIRGLQAEFTRHQDYTDAVTEGGMRIRVSLQKGEYKSQPNNPRRPNGEMHCYCPPELTQEEMTGLIATYRESEEKYPPEVKAAWLHHRFTQIHPFQDGNGRVARALASLVFLREGLFPLVVRESDREEYIGALESADDGDLKPLVSFFARRQRDAILKALGLEQQVQQSKYATQIIKSALEVLKSKFNNEREKVALVYAHANKLFAHVEEEFRNICANLSQELPAVTPPNRSRYGARTASANNDATQQRHYFYKQIIEIANHFDYFASFDNYRSWVRLTINTDKEFDFIVSIHGYGGSDSGILAASAFTFLRIPSENGVETVNLHPASADLFQFNYAESFDTIQKRFAEWLESSMAIAMAEWNRSLKQ</sequence>
<dbReference type="Proteomes" id="UP000484875">
    <property type="component" value="Unassembled WGS sequence"/>
</dbReference>
<evidence type="ECO:0000313" key="5">
    <source>
        <dbReference type="Proteomes" id="UP000484875"/>
    </source>
</evidence>
<evidence type="ECO:0000256" key="2">
    <source>
        <dbReference type="PIRSR" id="PIRSR640198-2"/>
    </source>
</evidence>
<organism evidence="4 5">
    <name type="scientific">Duganella vulcania</name>
    <dbReference type="NCBI Taxonomy" id="2692166"/>
    <lineage>
        <taxon>Bacteria</taxon>
        <taxon>Pseudomonadati</taxon>
        <taxon>Pseudomonadota</taxon>
        <taxon>Betaproteobacteria</taxon>
        <taxon>Burkholderiales</taxon>
        <taxon>Oxalobacteraceae</taxon>
        <taxon>Telluria group</taxon>
        <taxon>Duganella</taxon>
    </lineage>
</organism>
<dbReference type="Gene3D" id="1.10.3290.10">
    <property type="entry name" value="Fido-like domain"/>
    <property type="match status" value="1"/>
</dbReference>
<proteinExistence type="predicted"/>
<dbReference type="InterPro" id="IPR036597">
    <property type="entry name" value="Fido-like_dom_sf"/>
</dbReference>
<evidence type="ECO:0000259" key="3">
    <source>
        <dbReference type="PROSITE" id="PS51459"/>
    </source>
</evidence>
<comment type="caution">
    <text evidence="4">The sequence shown here is derived from an EMBL/GenBank/DDBJ whole genome shotgun (WGS) entry which is preliminary data.</text>
</comment>
<reference evidence="4 5" key="1">
    <citation type="submission" date="2019-12" db="EMBL/GenBank/DDBJ databases">
        <title>Novel species isolated from a subtropical stream in China.</title>
        <authorList>
            <person name="Lu H."/>
        </authorList>
    </citation>
    <scope>NUCLEOTIDE SEQUENCE [LARGE SCALE GENOMIC DNA]</scope>
    <source>
        <strain evidence="4 5">FT107W</strain>
    </source>
</reference>